<dbReference type="Proteomes" id="UP000564704">
    <property type="component" value="Unassembled WGS sequence"/>
</dbReference>
<evidence type="ECO:0000256" key="1">
    <source>
        <dbReference type="SAM" id="MobiDB-lite"/>
    </source>
</evidence>
<dbReference type="AlphaFoldDB" id="A0A844CQE1"/>
<name>A0A844CQE1_9RHOB</name>
<evidence type="ECO:0008006" key="4">
    <source>
        <dbReference type="Google" id="ProtNLM"/>
    </source>
</evidence>
<protein>
    <recommendedName>
        <fullName evidence="4">HNH endonuclease</fullName>
    </recommendedName>
</protein>
<sequence>MTNRDDFPERVKRALAGRAGHRCSMCKTPTIGPSDEGPHAVTNIGIAAHITAAAPGRGARRYDPSLTPEQRSGIENAIWLCRICDGIVDRDEVRFPAHTLKHIRRNHTEFVRLGTQVETAVGLIAIGPAIVAGGQVVRSDASCLVVRLTFFLEGSADDLLAFVNRFEAHPHLSRYVLLSELGLGGLLDSAPGVEREGAAWQMTFRWQPEAPRLAATDLAGMCRQTGELISGAEYWVQCFEMALEQPPGTWFADMDGGSHLSELYDTLRGSTWFEALVTCELIRLACIPAPPKLGDRTESHPPIPFVRRVRGVSVPKTELNDGRLTIEVDADLEGYGRWTGPLSLFIYTPEALGIQRAKAQWMTENKRRIENGERALPGLVPPADWKPDDGFPE</sequence>
<proteinExistence type="predicted"/>
<evidence type="ECO:0000313" key="3">
    <source>
        <dbReference type="Proteomes" id="UP000564704"/>
    </source>
</evidence>
<feature type="region of interest" description="Disordered" evidence="1">
    <location>
        <begin position="372"/>
        <end position="393"/>
    </location>
</feature>
<gene>
    <name evidence="2" type="ORF">FDP25_16675</name>
</gene>
<organism evidence="2 3">
    <name type="scientific">Roseovarius bejariae</name>
    <dbReference type="NCBI Taxonomy" id="2576383"/>
    <lineage>
        <taxon>Bacteria</taxon>
        <taxon>Pseudomonadati</taxon>
        <taxon>Pseudomonadota</taxon>
        <taxon>Alphaproteobacteria</taxon>
        <taxon>Rhodobacterales</taxon>
        <taxon>Roseobacteraceae</taxon>
        <taxon>Roseovarius</taxon>
    </lineage>
</organism>
<accession>A0A844CQE1</accession>
<evidence type="ECO:0000313" key="2">
    <source>
        <dbReference type="EMBL" id="MRU17077.1"/>
    </source>
</evidence>
<dbReference type="OrthoDB" id="5379188at2"/>
<comment type="caution">
    <text evidence="2">The sequence shown here is derived from an EMBL/GenBank/DDBJ whole genome shotgun (WGS) entry which is preliminary data.</text>
</comment>
<reference evidence="2 3" key="1">
    <citation type="submission" date="2019-05" db="EMBL/GenBank/DDBJ databases">
        <title>Roseovarius bejariae sp. nov., a moderately halophylic bacterium isolated from a saline soil in Rambla Salada (Murcia).</title>
        <authorList>
            <person name="Castro D.J."/>
            <person name="Gomez-Altuve A."/>
            <person name="Reina J.C."/>
            <person name="Rodriguez M."/>
            <person name="Sampedro I."/>
            <person name="Llamas I."/>
            <person name="Martinez-Checa F."/>
        </authorList>
    </citation>
    <scope>NUCLEOTIDE SEQUENCE [LARGE SCALE GENOMIC DNA]</scope>
    <source>
        <strain evidence="2 3">A21</strain>
    </source>
</reference>
<keyword evidence="3" id="KW-1185">Reference proteome</keyword>
<dbReference type="EMBL" id="SZWE01000003">
    <property type="protein sequence ID" value="MRU17077.1"/>
    <property type="molecule type" value="Genomic_DNA"/>
</dbReference>